<gene>
    <name evidence="5 6 7 8" type="primary">LOC106760008</name>
</gene>
<dbReference type="GeneID" id="106760008"/>
<dbReference type="PANTHER" id="PTHR31988">
    <property type="entry name" value="ESTERASE, PUTATIVE (DUF303)-RELATED"/>
    <property type="match status" value="1"/>
</dbReference>
<dbReference type="OrthoDB" id="42638at2759"/>
<dbReference type="Gene3D" id="3.40.50.1110">
    <property type="entry name" value="SGNH hydrolase"/>
    <property type="match status" value="1"/>
</dbReference>
<dbReference type="PANTHER" id="PTHR31988:SF15">
    <property type="entry name" value="ESTERASE, PUTATIVE (DUF303)-RELATED"/>
    <property type="match status" value="1"/>
</dbReference>
<dbReference type="InterPro" id="IPR052940">
    <property type="entry name" value="Carb_Esterase_6"/>
</dbReference>
<feature type="signal peptide" evidence="2">
    <location>
        <begin position="1"/>
        <end position="48"/>
    </location>
</feature>
<evidence type="ECO:0000313" key="8">
    <source>
        <dbReference type="RefSeq" id="XP_022636683.1"/>
    </source>
</evidence>
<protein>
    <submittedName>
        <fullName evidence="5 6">Probable carbohydrate esterase At4g34215</fullName>
    </submittedName>
</protein>
<organism evidence="4 5">
    <name type="scientific">Vigna radiata var. radiata</name>
    <name type="common">Mung bean</name>
    <name type="synonym">Phaseolus aureus</name>
    <dbReference type="NCBI Taxonomy" id="3916"/>
    <lineage>
        <taxon>Eukaryota</taxon>
        <taxon>Viridiplantae</taxon>
        <taxon>Streptophyta</taxon>
        <taxon>Embryophyta</taxon>
        <taxon>Tracheophyta</taxon>
        <taxon>Spermatophyta</taxon>
        <taxon>Magnoliopsida</taxon>
        <taxon>eudicotyledons</taxon>
        <taxon>Gunneridae</taxon>
        <taxon>Pentapetalae</taxon>
        <taxon>rosids</taxon>
        <taxon>fabids</taxon>
        <taxon>Fabales</taxon>
        <taxon>Fabaceae</taxon>
        <taxon>Papilionoideae</taxon>
        <taxon>50 kb inversion clade</taxon>
        <taxon>NPAAA clade</taxon>
        <taxon>indigoferoid/millettioid clade</taxon>
        <taxon>Phaseoleae</taxon>
        <taxon>Vigna</taxon>
    </lineage>
</organism>
<evidence type="ECO:0000259" key="3">
    <source>
        <dbReference type="Pfam" id="PF03629"/>
    </source>
</evidence>
<evidence type="ECO:0000313" key="7">
    <source>
        <dbReference type="RefSeq" id="XP_022636682.1"/>
    </source>
</evidence>
<dbReference type="Proteomes" id="UP000087766">
    <property type="component" value="Chromosome 5"/>
</dbReference>
<feature type="chain" id="PRO_5010814588" evidence="2">
    <location>
        <begin position="49"/>
        <end position="334"/>
    </location>
</feature>
<proteinExistence type="predicted"/>
<evidence type="ECO:0000313" key="4">
    <source>
        <dbReference type="Proteomes" id="UP000087766"/>
    </source>
</evidence>
<dbReference type="STRING" id="3916.A0A1S3TYU2"/>
<dbReference type="SUPFAM" id="SSF52266">
    <property type="entry name" value="SGNH hydrolase"/>
    <property type="match status" value="1"/>
</dbReference>
<feature type="domain" description="Sialate O-acetylesterase" evidence="3">
    <location>
        <begin position="53"/>
        <end position="288"/>
    </location>
</feature>
<dbReference type="GO" id="GO:0016787">
    <property type="term" value="F:hydrolase activity"/>
    <property type="evidence" value="ECO:0007669"/>
    <property type="project" value="UniProtKB-KW"/>
</dbReference>
<name>A0A1S3TYU2_VIGRR</name>
<dbReference type="InterPro" id="IPR036514">
    <property type="entry name" value="SGNH_hydro_sf"/>
</dbReference>
<keyword evidence="4" id="KW-1185">Reference proteome</keyword>
<dbReference type="InterPro" id="IPR005181">
    <property type="entry name" value="SASA"/>
</dbReference>
<dbReference type="RefSeq" id="XP_014498935.1">
    <property type="nucleotide sequence ID" value="XM_014643449.2"/>
</dbReference>
<dbReference type="Gramene" id="Vradi05g12500.1">
    <property type="protein sequence ID" value="Vradi05g12500.1"/>
    <property type="gene ID" value="Vradi05g12500"/>
</dbReference>
<dbReference type="SMR" id="A0A1S3TYU2"/>
<dbReference type="Pfam" id="PF03629">
    <property type="entry name" value="SASA"/>
    <property type="match status" value="1"/>
</dbReference>
<accession>A0A1S3TYU2</accession>
<keyword evidence="1" id="KW-0378">Hydrolase</keyword>
<sequence>MKCGKQAGNIINILLYKGGERGPRSDNMPSLPMLLLLLFLIQLRPVKPQGYDRNIFILAGQSNMAGRGGVVNDTATGVTTWDGVVPPQCHSNPSILKLDAHLAWVEAREPLHADIDYKKTNGVGPGMAFANSVLEKHPEFGVIGLVPCAIGGTTISEWERGRELYSETIKRAKASVRDGGTIRGLLWYQGETDTVNLHDAQLYQRRLHKFFLDVRDDLQFPLLPIIQVALASGSGPYIEIVRQAQLGTDLLNLRTVDAHGLPLQPDGLHLSTPAQAHLGQMMADAFLQFVPTSNINYNLSPIRNEAIRLYNCAFCVYKLPLFITLPSILHKSFL</sequence>
<evidence type="ECO:0000256" key="1">
    <source>
        <dbReference type="ARBA" id="ARBA00022801"/>
    </source>
</evidence>
<keyword evidence="2" id="KW-0732">Signal</keyword>
<evidence type="ECO:0000256" key="2">
    <source>
        <dbReference type="SAM" id="SignalP"/>
    </source>
</evidence>
<dbReference type="RefSeq" id="XP_014498934.1">
    <property type="nucleotide sequence ID" value="XM_014643448.2"/>
</dbReference>
<dbReference type="RefSeq" id="XP_022636682.1">
    <property type="nucleotide sequence ID" value="XM_022780961.1"/>
</dbReference>
<dbReference type="AlphaFoldDB" id="A0A1S3TYU2"/>
<reference evidence="5 6" key="2">
    <citation type="submission" date="2025-04" db="UniProtKB">
        <authorList>
            <consortium name="RefSeq"/>
        </authorList>
    </citation>
    <scope>IDENTIFICATION</scope>
    <source>
        <tissue evidence="5 6">Leaf</tissue>
    </source>
</reference>
<evidence type="ECO:0000313" key="5">
    <source>
        <dbReference type="RefSeq" id="XP_014498934.1"/>
    </source>
</evidence>
<reference evidence="4" key="1">
    <citation type="journal article" date="2014" name="Nat. Commun.">
        <title>Genome sequence of mungbean and insights into evolution within Vigna species.</title>
        <authorList>
            <person name="Kang Y.J."/>
            <person name="Kim S.K."/>
            <person name="Kim M.Y."/>
            <person name="Lestari P."/>
            <person name="Kim K.H."/>
            <person name="Ha B.K."/>
            <person name="Jun T.H."/>
            <person name="Hwang W.J."/>
            <person name="Lee T."/>
            <person name="Lee J."/>
            <person name="Shim S."/>
            <person name="Yoon M.Y."/>
            <person name="Jang Y.E."/>
            <person name="Han K.S."/>
            <person name="Taeprayoon P."/>
            <person name="Yoon N."/>
            <person name="Somta P."/>
            <person name="Tanya P."/>
            <person name="Kim K.S."/>
            <person name="Gwag J.G."/>
            <person name="Moon J.K."/>
            <person name="Lee Y.H."/>
            <person name="Park B.S."/>
            <person name="Bombarely A."/>
            <person name="Doyle J.J."/>
            <person name="Jackson S.A."/>
            <person name="Schafleitner R."/>
            <person name="Srinives P."/>
            <person name="Varshney R.K."/>
            <person name="Lee S.H."/>
        </authorList>
    </citation>
    <scope>NUCLEOTIDE SEQUENCE [LARGE SCALE GENOMIC DNA]</scope>
    <source>
        <strain evidence="4">cv. VC1973A</strain>
    </source>
</reference>
<dbReference type="KEGG" id="vra:106760008"/>
<dbReference type="RefSeq" id="XP_022636683.1">
    <property type="nucleotide sequence ID" value="XM_022780962.1"/>
</dbReference>
<evidence type="ECO:0000313" key="6">
    <source>
        <dbReference type="RefSeq" id="XP_014498935.1"/>
    </source>
</evidence>